<dbReference type="InterPro" id="IPR042529">
    <property type="entry name" value="IF_2B-like_C"/>
</dbReference>
<evidence type="ECO:0000256" key="3">
    <source>
        <dbReference type="ARBA" id="ARBA00022490"/>
    </source>
</evidence>
<dbReference type="InterPro" id="IPR000649">
    <property type="entry name" value="IF-2B-related"/>
</dbReference>
<evidence type="ECO:0000313" key="12">
    <source>
        <dbReference type="Proteomes" id="UP000594262"/>
    </source>
</evidence>
<keyword evidence="4" id="KW-0396">Initiation factor</keyword>
<dbReference type="Gene3D" id="1.20.120.1070">
    <property type="entry name" value="Translation initiation factor eIF-2B, N-terminal domain"/>
    <property type="match status" value="1"/>
</dbReference>
<evidence type="ECO:0000256" key="9">
    <source>
        <dbReference type="ARBA" id="ARBA00046432"/>
    </source>
</evidence>
<evidence type="ECO:0000256" key="7">
    <source>
        <dbReference type="ARBA" id="ARBA00044208"/>
    </source>
</evidence>
<dbReference type="EnsemblMetazoa" id="CLYHEMT026024.1">
    <property type="protein sequence ID" value="CLYHEMP026024.1"/>
    <property type="gene ID" value="CLYHEMG026024"/>
</dbReference>
<dbReference type="SUPFAM" id="SSF100950">
    <property type="entry name" value="NagB/RpiA/CoA transferase-like"/>
    <property type="match status" value="1"/>
</dbReference>
<keyword evidence="12" id="KW-1185">Reference proteome</keyword>
<reference evidence="11" key="1">
    <citation type="submission" date="2021-01" db="UniProtKB">
        <authorList>
            <consortium name="EnsemblMetazoa"/>
        </authorList>
    </citation>
    <scope>IDENTIFICATION</scope>
</reference>
<evidence type="ECO:0000256" key="6">
    <source>
        <dbReference type="ARBA" id="ARBA00043898"/>
    </source>
</evidence>
<dbReference type="Gene3D" id="3.40.50.10470">
    <property type="entry name" value="Translation initiation factor eif-2b, domain 2"/>
    <property type="match status" value="1"/>
</dbReference>
<evidence type="ECO:0000256" key="8">
    <source>
        <dbReference type="ARBA" id="ARBA00044236"/>
    </source>
</evidence>
<dbReference type="PANTHER" id="PTHR45860:SF1">
    <property type="entry name" value="TRANSLATION INITIATION FACTOR EIF-2B SUBUNIT ALPHA"/>
    <property type="match status" value="1"/>
</dbReference>
<dbReference type="OrthoDB" id="10249309at2759"/>
<dbReference type="InterPro" id="IPR037171">
    <property type="entry name" value="NagB/RpiA_transferase-like"/>
</dbReference>
<organism evidence="11 12">
    <name type="scientific">Clytia hemisphaerica</name>
    <dbReference type="NCBI Taxonomy" id="252671"/>
    <lineage>
        <taxon>Eukaryota</taxon>
        <taxon>Metazoa</taxon>
        <taxon>Cnidaria</taxon>
        <taxon>Hydrozoa</taxon>
        <taxon>Hydroidolina</taxon>
        <taxon>Leptothecata</taxon>
        <taxon>Obeliida</taxon>
        <taxon>Clytiidae</taxon>
        <taxon>Clytia</taxon>
    </lineage>
</organism>
<evidence type="ECO:0000256" key="2">
    <source>
        <dbReference type="ARBA" id="ARBA00007251"/>
    </source>
</evidence>
<dbReference type="GO" id="GO:0005085">
    <property type="term" value="F:guanyl-nucleotide exchange factor activity"/>
    <property type="evidence" value="ECO:0007669"/>
    <property type="project" value="TreeGrafter"/>
</dbReference>
<dbReference type="GO" id="GO:0005829">
    <property type="term" value="C:cytosol"/>
    <property type="evidence" value="ECO:0007669"/>
    <property type="project" value="UniProtKB-SubCell"/>
</dbReference>
<accession>A0A7M5XMF1</accession>
<dbReference type="GO" id="GO:0005851">
    <property type="term" value="C:eukaryotic translation initiation factor 2B complex"/>
    <property type="evidence" value="ECO:0007669"/>
    <property type="project" value="TreeGrafter"/>
</dbReference>
<dbReference type="FunFam" id="3.40.50.10470:FF:000001">
    <property type="entry name" value="Translation initiation factor eIF-2B subunit alpha"/>
    <property type="match status" value="1"/>
</dbReference>
<dbReference type="AlphaFoldDB" id="A0A7M5XMF1"/>
<dbReference type="PANTHER" id="PTHR45860">
    <property type="entry name" value="TRANSLATION INITIATION FACTOR EIF-2B SUBUNIT ALPHA"/>
    <property type="match status" value="1"/>
</dbReference>
<evidence type="ECO:0000256" key="5">
    <source>
        <dbReference type="ARBA" id="ARBA00022917"/>
    </source>
</evidence>
<dbReference type="GO" id="GO:0003743">
    <property type="term" value="F:translation initiation factor activity"/>
    <property type="evidence" value="ECO:0007669"/>
    <property type="project" value="UniProtKB-KW"/>
</dbReference>
<dbReference type="Pfam" id="PF01008">
    <property type="entry name" value="IF-2B"/>
    <property type="match status" value="1"/>
</dbReference>
<dbReference type="RefSeq" id="XP_066928406.1">
    <property type="nucleotide sequence ID" value="XM_067072305.1"/>
</dbReference>
<protein>
    <recommendedName>
        <fullName evidence="7">Translation initiation factor eIF2B subunit alpha</fullName>
    </recommendedName>
    <alternativeName>
        <fullName evidence="8">eIF2B GDP-GTP exchange factor subunit alpha</fullName>
    </alternativeName>
</protein>
<keyword evidence="5" id="KW-0648">Protein biosynthesis</keyword>
<evidence type="ECO:0000256" key="4">
    <source>
        <dbReference type="ARBA" id="ARBA00022540"/>
    </source>
</evidence>
<evidence type="ECO:0000256" key="10">
    <source>
        <dbReference type="RuleBase" id="RU003814"/>
    </source>
</evidence>
<dbReference type="GeneID" id="136815856"/>
<comment type="subunit">
    <text evidence="9">Component of the translation initiation factor 2B (eIF2B) complex which is a heterodecamer of two sets of five different subunits: alpha, beta, gamma, delta and epsilon. Subunits alpha, beta and delta comprise a regulatory subcomplex and subunits epsilon and gamma comprise a catalytic subcomplex. Within the complex, the hexameric regulatory complex resides at the center, with the two heterodimeric catalytic subcomplexes bound on opposite sides.</text>
</comment>
<dbReference type="Proteomes" id="UP000594262">
    <property type="component" value="Unplaced"/>
</dbReference>
<evidence type="ECO:0000256" key="1">
    <source>
        <dbReference type="ARBA" id="ARBA00004514"/>
    </source>
</evidence>
<name>A0A7M5XMF1_9CNID</name>
<sequence>MSTFEAVKYFRESLRKDPELSIPLAAIKTLIKIIEVSEEVSLQGLDASLKTVIKDLENSSDNSITSITSGCELLQRFITLAAPDALLSKDFSECKKVLAMRGKLFLQQAHNSRNQISKLSQQFIQDGCVILIHARSRVIIHLLVQAAKMNKKFTVYVTESMPDQQGLETKQILEQHNISCKVILDSSVGFIMERVDMVLLGAEAVVESGGIINKIGTFQMAVTAKAMNKPVYVAAESFKFLREYPLKQTEVSNKYKYFKNCENGHPSVDYTPPSYIALLFTDLGVLTPSAVSDELIKLYL</sequence>
<evidence type="ECO:0000313" key="11">
    <source>
        <dbReference type="EnsemblMetazoa" id="CLYHEMP026024.1"/>
    </source>
</evidence>
<comment type="similarity">
    <text evidence="2 10">Belongs to the eIF-2B alpha/beta/delta subunits family.</text>
</comment>
<comment type="subcellular location">
    <subcellularLocation>
        <location evidence="1">Cytoplasm</location>
        <location evidence="1">Cytosol</location>
    </subcellularLocation>
</comment>
<keyword evidence="3" id="KW-0963">Cytoplasm</keyword>
<dbReference type="InterPro" id="IPR042528">
    <property type="entry name" value="elF-2B_alpha_N"/>
</dbReference>
<dbReference type="InterPro" id="IPR051501">
    <property type="entry name" value="eIF2B_alpha/beta/delta"/>
</dbReference>
<comment type="function">
    <text evidence="6">Acts as a component of the translation initiation factor 2B (eIF2B) complex, which catalyzes the exchange of GDP for GTP on eukaryotic initiation factor 2 (eIF2) gamma subunit. Its guanine nucleotide exchange factor activity is repressed when bound to eIF2 complex phosphorylated on the alpha subunit, thereby limiting the amount of methionyl-initiator methionine tRNA available to the ribosome and consequently global translation is repressed.</text>
</comment>
<proteinExistence type="inferred from homology"/>